<evidence type="ECO:0000256" key="3">
    <source>
        <dbReference type="ARBA" id="ARBA00023315"/>
    </source>
</evidence>
<dbReference type="GO" id="GO:0046677">
    <property type="term" value="P:response to antibiotic"/>
    <property type="evidence" value="ECO:0007669"/>
    <property type="project" value="InterPro"/>
</dbReference>
<dbReference type="PANTHER" id="PTHR11104:SF0">
    <property type="entry name" value="SPBETA PROPHAGE-DERIVED AMINOGLYCOSIDE N(3')-ACETYLTRANSFERASE-LIKE PROTEIN YOKD"/>
    <property type="match status" value="1"/>
</dbReference>
<evidence type="ECO:0000313" key="5">
    <source>
        <dbReference type="EMBL" id="BFP56785.1"/>
    </source>
</evidence>
<gene>
    <name evidence="5" type="ORF">SCMC78_65920</name>
</gene>
<evidence type="ECO:0000256" key="1">
    <source>
        <dbReference type="ARBA" id="ARBA00006383"/>
    </source>
</evidence>
<dbReference type="InterPro" id="IPR028345">
    <property type="entry name" value="Antibiotic_NAT-like"/>
</dbReference>
<protein>
    <submittedName>
        <fullName evidence="5">AAC(3) family N-acetyltransferase</fullName>
    </submittedName>
</protein>
<dbReference type="GO" id="GO:0008080">
    <property type="term" value="F:N-acetyltransferase activity"/>
    <property type="evidence" value="ECO:0007669"/>
    <property type="project" value="InterPro"/>
</dbReference>
<evidence type="ECO:0000256" key="2">
    <source>
        <dbReference type="ARBA" id="ARBA00022679"/>
    </source>
</evidence>
<organism evidence="5">
    <name type="scientific">Streptomyces sp. CMC78</name>
    <dbReference type="NCBI Taxonomy" id="3231512"/>
    <lineage>
        <taxon>Bacteria</taxon>
        <taxon>Bacillati</taxon>
        <taxon>Actinomycetota</taxon>
        <taxon>Actinomycetes</taxon>
        <taxon>Kitasatosporales</taxon>
        <taxon>Streptomycetaceae</taxon>
        <taxon>Streptomyces</taxon>
    </lineage>
</organism>
<reference evidence="5" key="1">
    <citation type="submission" date="2024-07" db="EMBL/GenBank/DDBJ databases">
        <title>Complete genome sequences of cellulolytic bacteria, Kitasatospora sp. CMC57 and Streptomyces sp. CMC78, isolated from Japanese agricultural soil.</title>
        <authorList>
            <person name="Hashimoto T."/>
            <person name="Ito M."/>
            <person name="Iwamoto M."/>
            <person name="Fukahori D."/>
            <person name="Shoda T."/>
            <person name="Sakoda M."/>
            <person name="Morohoshi T."/>
            <person name="Mitsuboshi M."/>
            <person name="Nishizawa T."/>
        </authorList>
    </citation>
    <scope>NUCLEOTIDE SEQUENCE</scope>
    <source>
        <strain evidence="5">CMC78</strain>
    </source>
</reference>
<dbReference type="InterPro" id="IPR003679">
    <property type="entry name" value="Amioglycoside_AcTrfase"/>
</dbReference>
<dbReference type="SUPFAM" id="SSF110710">
    <property type="entry name" value="TTHA0583/YokD-like"/>
    <property type="match status" value="1"/>
</dbReference>
<accession>A0AB33KYE5</accession>
<name>A0AB33KYE5_9ACTN</name>
<dbReference type="AlphaFoldDB" id="A0AB33KYE5"/>
<keyword evidence="3" id="KW-0012">Acyltransferase</keyword>
<comment type="similarity">
    <text evidence="1">Belongs to the antibiotic N-acetyltransferase family.</text>
</comment>
<feature type="region of interest" description="Disordered" evidence="4">
    <location>
        <begin position="1"/>
        <end position="31"/>
    </location>
</feature>
<evidence type="ECO:0000256" key="4">
    <source>
        <dbReference type="SAM" id="MobiDB-lite"/>
    </source>
</evidence>
<dbReference type="EMBL" id="AP035884">
    <property type="protein sequence ID" value="BFP56785.1"/>
    <property type="molecule type" value="Genomic_DNA"/>
</dbReference>
<sequence>MNGVSGMSGVHDRTDAPDAPDVSDALDVPDVPGVLDEDRATAALTALGVRPADVLLVHASMRSLGPVEGLEGGARAVLGALRRAVGPEGTVVVPAFTPENSDTSPHYRARVRGLDAVSVDAVRTSMEPYDPAVTPAPSMGALAETVRTAAGAGRSAHPQTSFAALGPGAGPLLAGHRADCHLGEDSPLARLYEADARMLLLGTGYATCTAFHLGEYRMDRPPRRSYRCVVTARGVRRWWEYEDVALDDGDFAALGAAFEESAADGDVRIGRVGAAACRLVRLRPAVDFATAWLTENRAAAVR</sequence>
<proteinExistence type="inferred from homology"/>
<dbReference type="Pfam" id="PF02522">
    <property type="entry name" value="Antibiotic_NAT"/>
    <property type="match status" value="1"/>
</dbReference>
<dbReference type="KEGG" id="stcm:SCMC78_65920"/>
<keyword evidence="2" id="KW-0808">Transferase</keyword>
<dbReference type="PANTHER" id="PTHR11104">
    <property type="entry name" value="AMINOGLYCOSIDE N3-ACETYLTRANSFERASE"/>
    <property type="match status" value="1"/>
</dbReference>